<dbReference type="Proteomes" id="UP001144673">
    <property type="component" value="Chromosome 3"/>
</dbReference>
<reference evidence="10" key="1">
    <citation type="journal article" date="2023" name="Access Microbiol">
        <title>De-novo genome assembly for Akanthomyces muscarius, a biocontrol agent of insect agricultural pests.</title>
        <authorList>
            <person name="Erdos Z."/>
            <person name="Studholme D.J."/>
            <person name="Raymond B."/>
            <person name="Sharma M."/>
        </authorList>
    </citation>
    <scope>NUCLEOTIDE SEQUENCE</scope>
    <source>
        <strain evidence="10">Ve6</strain>
    </source>
</reference>
<name>A0A9W8UGM8_AKAMU</name>
<keyword evidence="3" id="KW-0378">Hydrolase</keyword>
<keyword evidence="4" id="KW-0347">Helicase</keyword>
<comment type="catalytic activity">
    <reaction evidence="7">
        <text>ATP + H2O = ADP + phosphate + H(+)</text>
        <dbReference type="Rhea" id="RHEA:13065"/>
        <dbReference type="ChEBI" id="CHEBI:15377"/>
        <dbReference type="ChEBI" id="CHEBI:15378"/>
        <dbReference type="ChEBI" id="CHEBI:30616"/>
        <dbReference type="ChEBI" id="CHEBI:43474"/>
        <dbReference type="ChEBI" id="CHEBI:456216"/>
        <dbReference type="EC" id="3.6.4.13"/>
    </reaction>
</comment>
<evidence type="ECO:0000313" key="11">
    <source>
        <dbReference type="Proteomes" id="UP001144673"/>
    </source>
</evidence>
<dbReference type="GeneID" id="80889118"/>
<gene>
    <name evidence="10" type="ORF">LMH87_001959</name>
</gene>
<dbReference type="SMART" id="SM00487">
    <property type="entry name" value="DEXDc"/>
    <property type="match status" value="1"/>
</dbReference>
<evidence type="ECO:0000259" key="8">
    <source>
        <dbReference type="PROSITE" id="PS51192"/>
    </source>
</evidence>
<dbReference type="GO" id="GO:0003723">
    <property type="term" value="F:RNA binding"/>
    <property type="evidence" value="ECO:0007669"/>
    <property type="project" value="UniProtKB-KW"/>
</dbReference>
<keyword evidence="11" id="KW-1185">Reference proteome</keyword>
<feature type="domain" description="Helicase C-terminal" evidence="9">
    <location>
        <begin position="408"/>
        <end position="562"/>
    </location>
</feature>
<keyword evidence="2" id="KW-0547">Nucleotide-binding</keyword>
<dbReference type="EMBL" id="JAJHUN010000010">
    <property type="protein sequence ID" value="KAJ4147441.1"/>
    <property type="molecule type" value="Genomic_DNA"/>
</dbReference>
<dbReference type="CDD" id="cd18787">
    <property type="entry name" value="SF2_C_DEAD"/>
    <property type="match status" value="1"/>
</dbReference>
<evidence type="ECO:0000256" key="5">
    <source>
        <dbReference type="ARBA" id="ARBA00022840"/>
    </source>
</evidence>
<evidence type="ECO:0000256" key="4">
    <source>
        <dbReference type="ARBA" id="ARBA00022806"/>
    </source>
</evidence>
<evidence type="ECO:0000256" key="7">
    <source>
        <dbReference type="ARBA" id="ARBA00047984"/>
    </source>
</evidence>
<dbReference type="GO" id="GO:0005524">
    <property type="term" value="F:ATP binding"/>
    <property type="evidence" value="ECO:0007669"/>
    <property type="project" value="UniProtKB-KW"/>
</dbReference>
<keyword evidence="6" id="KW-0694">RNA-binding</keyword>
<dbReference type="GO" id="GO:0005829">
    <property type="term" value="C:cytosol"/>
    <property type="evidence" value="ECO:0007669"/>
    <property type="project" value="TreeGrafter"/>
</dbReference>
<proteinExistence type="predicted"/>
<dbReference type="PANTHER" id="PTHR47959:SF1">
    <property type="entry name" value="ATP-DEPENDENT RNA HELICASE DBPA"/>
    <property type="match status" value="1"/>
</dbReference>
<feature type="domain" description="Helicase ATP-binding" evidence="8">
    <location>
        <begin position="227"/>
        <end position="397"/>
    </location>
</feature>
<dbReference type="RefSeq" id="XP_056050382.1">
    <property type="nucleotide sequence ID" value="XM_056193332.1"/>
</dbReference>
<evidence type="ECO:0000256" key="6">
    <source>
        <dbReference type="ARBA" id="ARBA00022884"/>
    </source>
</evidence>
<dbReference type="InterPro" id="IPR027417">
    <property type="entry name" value="P-loop_NTPase"/>
</dbReference>
<organism evidence="10 11">
    <name type="scientific">Akanthomyces muscarius</name>
    <name type="common">Entomopathogenic fungus</name>
    <name type="synonym">Lecanicillium muscarium</name>
    <dbReference type="NCBI Taxonomy" id="2231603"/>
    <lineage>
        <taxon>Eukaryota</taxon>
        <taxon>Fungi</taxon>
        <taxon>Dikarya</taxon>
        <taxon>Ascomycota</taxon>
        <taxon>Pezizomycotina</taxon>
        <taxon>Sordariomycetes</taxon>
        <taxon>Hypocreomycetidae</taxon>
        <taxon>Hypocreales</taxon>
        <taxon>Cordycipitaceae</taxon>
        <taxon>Akanthomyces</taxon>
    </lineage>
</organism>
<keyword evidence="5" id="KW-0067">ATP-binding</keyword>
<dbReference type="PROSITE" id="PS51194">
    <property type="entry name" value="HELICASE_CTER"/>
    <property type="match status" value="1"/>
</dbReference>
<dbReference type="PROSITE" id="PS51192">
    <property type="entry name" value="HELICASE_ATP_BIND_1"/>
    <property type="match status" value="1"/>
</dbReference>
<dbReference type="Pfam" id="PF00270">
    <property type="entry name" value="DEAD"/>
    <property type="match status" value="1"/>
</dbReference>
<dbReference type="SMART" id="SM00490">
    <property type="entry name" value="HELICc"/>
    <property type="match status" value="1"/>
</dbReference>
<dbReference type="SUPFAM" id="SSF52540">
    <property type="entry name" value="P-loop containing nucleoside triphosphate hydrolases"/>
    <property type="match status" value="1"/>
</dbReference>
<comment type="caution">
    <text evidence="10">The sequence shown here is derived from an EMBL/GenBank/DDBJ whole genome shotgun (WGS) entry which is preliminary data.</text>
</comment>
<dbReference type="GO" id="GO:0003724">
    <property type="term" value="F:RNA helicase activity"/>
    <property type="evidence" value="ECO:0007669"/>
    <property type="project" value="UniProtKB-EC"/>
</dbReference>
<dbReference type="EC" id="3.6.4.13" evidence="1"/>
<dbReference type="InterPro" id="IPR001650">
    <property type="entry name" value="Helicase_C-like"/>
</dbReference>
<dbReference type="InterPro" id="IPR014001">
    <property type="entry name" value="Helicase_ATP-bd"/>
</dbReference>
<evidence type="ECO:0000313" key="10">
    <source>
        <dbReference type="EMBL" id="KAJ4147441.1"/>
    </source>
</evidence>
<evidence type="ECO:0000256" key="3">
    <source>
        <dbReference type="ARBA" id="ARBA00022801"/>
    </source>
</evidence>
<dbReference type="InterPro" id="IPR050079">
    <property type="entry name" value="DEAD_box_RNA_helicase"/>
</dbReference>
<dbReference type="Gene3D" id="3.40.50.300">
    <property type="entry name" value="P-loop containing nucleotide triphosphate hydrolases"/>
    <property type="match status" value="2"/>
</dbReference>
<dbReference type="PANTHER" id="PTHR47959">
    <property type="entry name" value="ATP-DEPENDENT RNA HELICASE RHLE-RELATED"/>
    <property type="match status" value="1"/>
</dbReference>
<evidence type="ECO:0000256" key="2">
    <source>
        <dbReference type="ARBA" id="ARBA00022741"/>
    </source>
</evidence>
<evidence type="ECO:0000256" key="1">
    <source>
        <dbReference type="ARBA" id="ARBA00012552"/>
    </source>
</evidence>
<evidence type="ECO:0000259" key="9">
    <source>
        <dbReference type="PROSITE" id="PS51194"/>
    </source>
</evidence>
<dbReference type="GO" id="GO:0016787">
    <property type="term" value="F:hydrolase activity"/>
    <property type="evidence" value="ECO:0007669"/>
    <property type="project" value="UniProtKB-KW"/>
</dbReference>
<dbReference type="KEGG" id="amus:LMH87_001959"/>
<protein>
    <recommendedName>
        <fullName evidence="1">RNA helicase</fullName>
        <ecNumber evidence="1">3.6.4.13</ecNumber>
    </recommendedName>
</protein>
<sequence length="562" mass="62873">MCRSPQMQHSKSVFHSFIILPCKARDHDRHDYNAVSQPYSNYPKMVRDMYPLSAARHADSRDNLGTETALVEAERGLCKLYEIPSHQTSTSFGEAIGRTPPDNFIPKRGLPRLRESWTTTKQKGLSVQSPLLRITKSEASAATTEPERNAKYYPKILKFVRRDTRHDTFAIMVHHGLNDIEAGLVESSYDATIVSFEKMALGSDLRRGVYEYGFDGPSALQQRVILPVIQVKGHDIVVVAQSATGKTSALCISVLQKIDPDIKACQALILVSNQDLAGQIQKTISGMGRFMQISHPANIFKSDAGDDMGILHDAQQVVIGEPSQVYNMLRSGTITAENINVLFLDDADELLSRNIAEQICGIHELLPESTQFILFSTTTPHCMLETAAKLMHDPLYITVAKTEYPLDGIKQSYIVVETEERKLDILSELYESSALARGIIFCNRRKKVEWLEQKLTDRGLATSAMHADMRAIDRADILAGFRASASRVLIATEMLARGLDVQQMTLIVNFELPANPENYIHRTGLGRHSGRKSPVINLITADEVPRVQEIEQLYNTRIENMH</sequence>
<accession>A0A9W8UGM8</accession>
<dbReference type="InterPro" id="IPR011545">
    <property type="entry name" value="DEAD/DEAH_box_helicase_dom"/>
</dbReference>
<dbReference type="AlphaFoldDB" id="A0A9W8UGM8"/>
<dbReference type="Pfam" id="PF00271">
    <property type="entry name" value="Helicase_C"/>
    <property type="match status" value="1"/>
</dbReference>